<gene>
    <name evidence="10" type="ORF">NAEGRDRAFT_78243</name>
</gene>
<dbReference type="AlphaFoldDB" id="D2V251"/>
<dbReference type="InterPro" id="IPR036188">
    <property type="entry name" value="FAD/NAD-bd_sf"/>
</dbReference>
<dbReference type="PRINTS" id="PR00420">
    <property type="entry name" value="RNGMNOXGNASE"/>
</dbReference>
<dbReference type="GO" id="GO:0050660">
    <property type="term" value="F:flavin adenine dinucleotide binding"/>
    <property type="evidence" value="ECO:0007669"/>
    <property type="project" value="InterPro"/>
</dbReference>
<dbReference type="KEGG" id="ngr:NAEGRDRAFT_78243"/>
<dbReference type="Pfam" id="PF13450">
    <property type="entry name" value="NAD_binding_8"/>
    <property type="match status" value="1"/>
</dbReference>
<dbReference type="Pfam" id="PF08491">
    <property type="entry name" value="SE"/>
    <property type="match status" value="2"/>
</dbReference>
<keyword evidence="10" id="KW-0503">Monooxygenase</keyword>
<evidence type="ECO:0000259" key="9">
    <source>
        <dbReference type="Pfam" id="PF08491"/>
    </source>
</evidence>
<keyword evidence="7" id="KW-0560">Oxidoreductase</keyword>
<keyword evidence="8" id="KW-0472">Membrane</keyword>
<dbReference type="STRING" id="5762.D2V251"/>
<dbReference type="Proteomes" id="UP000006671">
    <property type="component" value="Unassembled WGS sequence"/>
</dbReference>
<dbReference type="PANTHER" id="PTHR10835:SF0">
    <property type="entry name" value="SQUALENE MONOOXYGENASE"/>
    <property type="match status" value="1"/>
</dbReference>
<dbReference type="InterPro" id="IPR040125">
    <property type="entry name" value="Squalene_monox"/>
</dbReference>
<keyword evidence="11" id="KW-1185">Reference proteome</keyword>
<keyword evidence="5" id="KW-0285">Flavoprotein</keyword>
<dbReference type="OrthoDB" id="1678617at2759"/>
<comment type="similarity">
    <text evidence="3">Belongs to the squalene monooxygenase family.</text>
</comment>
<evidence type="ECO:0000256" key="3">
    <source>
        <dbReference type="ARBA" id="ARBA00008802"/>
    </source>
</evidence>
<feature type="domain" description="Squalene epoxidase" evidence="9">
    <location>
        <begin position="496"/>
        <end position="563"/>
    </location>
</feature>
<dbReference type="EMBL" id="GG738849">
    <property type="protein sequence ID" value="EFC48842.1"/>
    <property type="molecule type" value="Genomic_DNA"/>
</dbReference>
<protein>
    <recommendedName>
        <fullName evidence="4">squalene monooxygenase</fullName>
        <ecNumber evidence="4">1.14.14.17</ecNumber>
    </recommendedName>
</protein>
<proteinExistence type="inferred from homology"/>
<dbReference type="GO" id="GO:0005783">
    <property type="term" value="C:endoplasmic reticulum"/>
    <property type="evidence" value="ECO:0007669"/>
    <property type="project" value="TreeGrafter"/>
</dbReference>
<dbReference type="SUPFAM" id="SSF51905">
    <property type="entry name" value="FAD/NAD(P)-binding domain"/>
    <property type="match status" value="1"/>
</dbReference>
<name>D2V251_NAEGR</name>
<evidence type="ECO:0000313" key="11">
    <source>
        <dbReference type="Proteomes" id="UP000006671"/>
    </source>
</evidence>
<dbReference type="GeneID" id="8861368"/>
<comment type="subcellular location">
    <subcellularLocation>
        <location evidence="2">Membrane</location>
    </subcellularLocation>
</comment>
<dbReference type="PANTHER" id="PTHR10835">
    <property type="entry name" value="SQUALENE MONOOXYGENASE"/>
    <property type="match status" value="1"/>
</dbReference>
<dbReference type="Gene3D" id="3.50.50.60">
    <property type="entry name" value="FAD/NAD(P)-binding domain"/>
    <property type="match status" value="1"/>
</dbReference>
<dbReference type="GO" id="GO:0016126">
    <property type="term" value="P:sterol biosynthetic process"/>
    <property type="evidence" value="ECO:0007669"/>
    <property type="project" value="InterPro"/>
</dbReference>
<dbReference type="InParanoid" id="D2V251"/>
<evidence type="ECO:0000256" key="6">
    <source>
        <dbReference type="ARBA" id="ARBA00022827"/>
    </source>
</evidence>
<dbReference type="EC" id="1.14.14.17" evidence="4"/>
<dbReference type="eggNOG" id="KOG1298">
    <property type="taxonomic scope" value="Eukaryota"/>
</dbReference>
<evidence type="ECO:0000256" key="4">
    <source>
        <dbReference type="ARBA" id="ARBA00012312"/>
    </source>
</evidence>
<sequence>MAPMKTAAVTTPATTTTTTTPVTTTALLQNVQSTLSKSLDTSLNVIGKQLQTLGVNLPQDQQEKLSMAVGLTGVGATLYILNKICSKIMRMLTLPKPSFAKKDYDVVIVGGGIGGCALGSALSKAGKNVLVLERDMSEPDRIIGELLQPGGVQHLKDLGLGHCLEGIDAARVFGYQVFYGDEQVNLPYPADSNSKVGEKVEGRSFHYGRFIMNLRRACEQDGAKILERTVVSLIEKTPGLIEGVQYKEGDATVEATGNIVVVCNGAGSSYTRQVRSDKVGSGNKPLVVSQFIGLELAASADKLPRPNHGNVFLLPDAPCLLYPNSTTTVRCLIDFPDGDANKLPKRGEEMAKYLLEYIMPHLPENLHESFKAEVDAGRIKVVQNREMPGETPESLTKKGVVLIGDAMNCRHPITGGGMTVTFSDCKELVKAIVQIKDLNCVSEVDEAIQSFYVNRSKVASTINILANALYSIFAPPSGSKSWEAYKSEGKKPDALSNNDSMSIMRRAVFGYFKKGGICQTGPLSLLSGIWHSPYGLIAHFFSVAVIGSVDLIKEGGILGIFGSIYKSLKMITGATTLIAPLIAEERLLSCIFPGFIWRRKPLPHHQK</sequence>
<evidence type="ECO:0000256" key="5">
    <source>
        <dbReference type="ARBA" id="ARBA00022630"/>
    </source>
</evidence>
<evidence type="ECO:0000256" key="8">
    <source>
        <dbReference type="ARBA" id="ARBA00023136"/>
    </source>
</evidence>
<dbReference type="FunCoup" id="D2V251">
    <property type="interactions" value="172"/>
</dbReference>
<dbReference type="RefSeq" id="XP_002681586.1">
    <property type="nucleotide sequence ID" value="XM_002681540.1"/>
</dbReference>
<feature type="domain" description="Squalene epoxidase" evidence="9">
    <location>
        <begin position="259"/>
        <end position="476"/>
    </location>
</feature>
<comment type="cofactor">
    <cofactor evidence="1">
        <name>FAD</name>
        <dbReference type="ChEBI" id="CHEBI:57692"/>
    </cofactor>
</comment>
<dbReference type="VEuPathDB" id="AmoebaDB:NAEGRDRAFT_78243"/>
<dbReference type="GO" id="GO:0016020">
    <property type="term" value="C:membrane"/>
    <property type="evidence" value="ECO:0007669"/>
    <property type="project" value="UniProtKB-SubCell"/>
</dbReference>
<dbReference type="GO" id="GO:0004506">
    <property type="term" value="F:squalene monooxygenase activity"/>
    <property type="evidence" value="ECO:0007669"/>
    <property type="project" value="UniProtKB-EC"/>
</dbReference>
<evidence type="ECO:0000256" key="7">
    <source>
        <dbReference type="ARBA" id="ARBA00023002"/>
    </source>
</evidence>
<evidence type="ECO:0000313" key="10">
    <source>
        <dbReference type="EMBL" id="EFC48842.1"/>
    </source>
</evidence>
<organism evidence="11">
    <name type="scientific">Naegleria gruberi</name>
    <name type="common">Amoeba</name>
    <dbReference type="NCBI Taxonomy" id="5762"/>
    <lineage>
        <taxon>Eukaryota</taxon>
        <taxon>Discoba</taxon>
        <taxon>Heterolobosea</taxon>
        <taxon>Tetramitia</taxon>
        <taxon>Eutetramitia</taxon>
        <taxon>Vahlkampfiidae</taxon>
        <taxon>Naegleria</taxon>
    </lineage>
</organism>
<evidence type="ECO:0000256" key="2">
    <source>
        <dbReference type="ARBA" id="ARBA00004370"/>
    </source>
</evidence>
<reference evidence="10 11" key="1">
    <citation type="journal article" date="2010" name="Cell">
        <title>The genome of Naegleria gruberi illuminates early eukaryotic versatility.</title>
        <authorList>
            <person name="Fritz-Laylin L.K."/>
            <person name="Prochnik S.E."/>
            <person name="Ginger M.L."/>
            <person name="Dacks J.B."/>
            <person name="Carpenter M.L."/>
            <person name="Field M.C."/>
            <person name="Kuo A."/>
            <person name="Paredez A."/>
            <person name="Chapman J."/>
            <person name="Pham J."/>
            <person name="Shu S."/>
            <person name="Neupane R."/>
            <person name="Cipriano M."/>
            <person name="Mancuso J."/>
            <person name="Tu H."/>
            <person name="Salamov A."/>
            <person name="Lindquist E."/>
            <person name="Shapiro H."/>
            <person name="Lucas S."/>
            <person name="Grigoriev I.V."/>
            <person name="Cande W.Z."/>
            <person name="Fulton C."/>
            <person name="Rokhsar D.S."/>
            <person name="Dawson S.C."/>
        </authorList>
    </citation>
    <scope>NUCLEOTIDE SEQUENCE [LARGE SCALE GENOMIC DNA]</scope>
    <source>
        <strain evidence="10 11">NEG-M</strain>
    </source>
</reference>
<dbReference type="InterPro" id="IPR013698">
    <property type="entry name" value="Squalene_epoxidase"/>
</dbReference>
<keyword evidence="6" id="KW-0274">FAD</keyword>
<accession>D2V251</accession>
<evidence type="ECO:0000256" key="1">
    <source>
        <dbReference type="ARBA" id="ARBA00001974"/>
    </source>
</evidence>